<organism evidence="1 2">
    <name type="scientific">Blautia hydrogenotrophica (strain DSM 10507 / JCM 14656 / S5a33)</name>
    <name type="common">Ruminococcus hydrogenotrophicus</name>
    <dbReference type="NCBI Taxonomy" id="476272"/>
    <lineage>
        <taxon>Bacteria</taxon>
        <taxon>Bacillati</taxon>
        <taxon>Bacillota</taxon>
        <taxon>Clostridia</taxon>
        <taxon>Lachnospirales</taxon>
        <taxon>Lachnospiraceae</taxon>
        <taxon>Blautia</taxon>
    </lineage>
</organism>
<dbReference type="HOGENOM" id="CLU_3091682_0_0_9"/>
<reference evidence="1 2" key="2">
    <citation type="submission" date="2009-02" db="EMBL/GenBank/DDBJ databases">
        <title>Draft genome sequence of Blautia hydrogenotrophica DSM 10507 (Ruminococcus hydrogenotrophicus DSM 10507).</title>
        <authorList>
            <person name="Sudarsanam P."/>
            <person name="Ley R."/>
            <person name="Guruge J."/>
            <person name="Turnbaugh P.J."/>
            <person name="Mahowald M."/>
            <person name="Liep D."/>
            <person name="Gordon J."/>
        </authorList>
    </citation>
    <scope>NUCLEOTIDE SEQUENCE [LARGE SCALE GENOMIC DNA]</scope>
    <source>
        <strain evidence="2">DSM 10507 / JCM 14656 / S5a33</strain>
    </source>
</reference>
<evidence type="ECO:0000313" key="1">
    <source>
        <dbReference type="EMBL" id="EEG47207.1"/>
    </source>
</evidence>
<sequence length="52" mass="6163">MIEIENMIDERQQKLRQIADHYQEKQLWKLAEECGELVQALSKHALTGDKRP</sequence>
<keyword evidence="2" id="KW-1185">Reference proteome</keyword>
<accession>C0CSP8</accession>
<feature type="non-terminal residue" evidence="1">
    <location>
        <position position="52"/>
    </location>
</feature>
<gene>
    <name evidence="1" type="ORF">RUMHYD_03924</name>
</gene>
<protein>
    <submittedName>
        <fullName evidence="1">Uncharacterized protein</fullName>
    </submittedName>
</protein>
<name>C0CSP8_BLAHS</name>
<dbReference type="EMBL" id="ACBZ01000228">
    <property type="protein sequence ID" value="EEG47207.1"/>
    <property type="molecule type" value="Genomic_DNA"/>
</dbReference>
<dbReference type="Proteomes" id="UP000003100">
    <property type="component" value="Unassembled WGS sequence"/>
</dbReference>
<evidence type="ECO:0000313" key="2">
    <source>
        <dbReference type="Proteomes" id="UP000003100"/>
    </source>
</evidence>
<reference evidence="1 2" key="1">
    <citation type="submission" date="2009-01" db="EMBL/GenBank/DDBJ databases">
        <authorList>
            <person name="Fulton L."/>
            <person name="Clifton S."/>
            <person name="Fulton B."/>
            <person name="Xu J."/>
            <person name="Minx P."/>
            <person name="Pepin K.H."/>
            <person name="Johnson M."/>
            <person name="Bhonagiri V."/>
            <person name="Nash W.E."/>
            <person name="Mardis E.R."/>
            <person name="Wilson R.K."/>
        </authorList>
    </citation>
    <scope>NUCLEOTIDE SEQUENCE [LARGE SCALE GENOMIC DNA]</scope>
    <source>
        <strain evidence="2">DSM 10507 / JCM 14656 / S5a33</strain>
    </source>
</reference>
<proteinExistence type="predicted"/>
<comment type="caution">
    <text evidence="1">The sequence shown here is derived from an EMBL/GenBank/DDBJ whole genome shotgun (WGS) entry which is preliminary data.</text>
</comment>
<dbReference type="AlphaFoldDB" id="C0CSP8"/>